<proteinExistence type="predicted"/>
<evidence type="ECO:0000256" key="3">
    <source>
        <dbReference type="ARBA" id="ARBA00023163"/>
    </source>
</evidence>
<protein>
    <submittedName>
        <fullName evidence="5">AraC-like DNA-binding protein</fullName>
    </submittedName>
</protein>
<keyword evidence="2 5" id="KW-0238">DNA-binding</keyword>
<dbReference type="PANTHER" id="PTHR46796">
    <property type="entry name" value="HTH-TYPE TRANSCRIPTIONAL ACTIVATOR RHAS-RELATED"/>
    <property type="match status" value="1"/>
</dbReference>
<accession>A0A840Q333</accession>
<dbReference type="EMBL" id="JACHIW010000001">
    <property type="protein sequence ID" value="MBB5154906.1"/>
    <property type="molecule type" value="Genomic_DNA"/>
</dbReference>
<dbReference type="Gene3D" id="1.10.10.60">
    <property type="entry name" value="Homeodomain-like"/>
    <property type="match status" value="2"/>
</dbReference>
<dbReference type="PROSITE" id="PS01124">
    <property type="entry name" value="HTH_ARAC_FAMILY_2"/>
    <property type="match status" value="1"/>
</dbReference>
<keyword evidence="3" id="KW-0804">Transcription</keyword>
<dbReference type="InterPro" id="IPR050204">
    <property type="entry name" value="AraC_XylS_family_regulators"/>
</dbReference>
<dbReference type="RefSeq" id="WP_184726340.1">
    <property type="nucleotide sequence ID" value="NZ_JACHIW010000001.1"/>
</dbReference>
<dbReference type="GO" id="GO:0043565">
    <property type="term" value="F:sequence-specific DNA binding"/>
    <property type="evidence" value="ECO:0007669"/>
    <property type="project" value="InterPro"/>
</dbReference>
<comment type="caution">
    <text evidence="5">The sequence shown here is derived from an EMBL/GenBank/DDBJ whole genome shotgun (WGS) entry which is preliminary data.</text>
</comment>
<sequence length="265" mass="28779">MLDVATEAARFIAAHADERIRLADVADHVGYSPFHLARSFERRLGLPPGQFLAAHRFQRAKQLLLADDHRIIDICFAVGFTSVGTFTRRFTADVGVCPTEFRRLPDSLSDAPPEPVHVPGPLRQGGIVTGSVRLSAAAQTTLRDTAAIYVGLFPRRAPRGRPVSGALLDPTGDFMLTGVPAGTYWLLSTAFPARADTTAQLVPAWNVVGGSPQPLRVSQRHTCHHRDVHLDVAAEWTTPVLVALPPLASPTAQNRRRHARPAAIH</sequence>
<dbReference type="GO" id="GO:0003700">
    <property type="term" value="F:DNA-binding transcription factor activity"/>
    <property type="evidence" value="ECO:0007669"/>
    <property type="project" value="InterPro"/>
</dbReference>
<dbReference type="InterPro" id="IPR009057">
    <property type="entry name" value="Homeodomain-like_sf"/>
</dbReference>
<dbReference type="Pfam" id="PF12833">
    <property type="entry name" value="HTH_18"/>
    <property type="match status" value="1"/>
</dbReference>
<dbReference type="AlphaFoldDB" id="A0A840Q333"/>
<dbReference type="Proteomes" id="UP000584374">
    <property type="component" value="Unassembled WGS sequence"/>
</dbReference>
<evidence type="ECO:0000313" key="6">
    <source>
        <dbReference type="Proteomes" id="UP000584374"/>
    </source>
</evidence>
<evidence type="ECO:0000256" key="2">
    <source>
        <dbReference type="ARBA" id="ARBA00023125"/>
    </source>
</evidence>
<evidence type="ECO:0000256" key="1">
    <source>
        <dbReference type="ARBA" id="ARBA00023015"/>
    </source>
</evidence>
<keyword evidence="1" id="KW-0805">Transcription regulation</keyword>
<dbReference type="InterPro" id="IPR018060">
    <property type="entry name" value="HTH_AraC"/>
</dbReference>
<name>A0A840Q333_9PSEU</name>
<organism evidence="5 6">
    <name type="scientific">Saccharopolyspora phatthalungensis</name>
    <dbReference type="NCBI Taxonomy" id="664693"/>
    <lineage>
        <taxon>Bacteria</taxon>
        <taxon>Bacillati</taxon>
        <taxon>Actinomycetota</taxon>
        <taxon>Actinomycetes</taxon>
        <taxon>Pseudonocardiales</taxon>
        <taxon>Pseudonocardiaceae</taxon>
        <taxon>Saccharopolyspora</taxon>
    </lineage>
</organism>
<evidence type="ECO:0000259" key="4">
    <source>
        <dbReference type="PROSITE" id="PS01124"/>
    </source>
</evidence>
<reference evidence="5 6" key="1">
    <citation type="submission" date="2020-08" db="EMBL/GenBank/DDBJ databases">
        <title>Sequencing the genomes of 1000 actinobacteria strains.</title>
        <authorList>
            <person name="Klenk H.-P."/>
        </authorList>
    </citation>
    <scope>NUCLEOTIDE SEQUENCE [LARGE SCALE GENOMIC DNA]</scope>
    <source>
        <strain evidence="5 6">DSM 45584</strain>
    </source>
</reference>
<dbReference type="SMART" id="SM00342">
    <property type="entry name" value="HTH_ARAC"/>
    <property type="match status" value="1"/>
</dbReference>
<gene>
    <name evidence="5" type="ORF">BJ970_002440</name>
</gene>
<dbReference type="SUPFAM" id="SSF46689">
    <property type="entry name" value="Homeodomain-like"/>
    <property type="match status" value="2"/>
</dbReference>
<keyword evidence="6" id="KW-1185">Reference proteome</keyword>
<feature type="domain" description="HTH araC/xylS-type" evidence="4">
    <location>
        <begin position="6"/>
        <end position="104"/>
    </location>
</feature>
<evidence type="ECO:0000313" key="5">
    <source>
        <dbReference type="EMBL" id="MBB5154906.1"/>
    </source>
</evidence>